<evidence type="ECO:0000256" key="2">
    <source>
        <dbReference type="PROSITE-ProRule" id="PRU01091"/>
    </source>
</evidence>
<keyword evidence="6" id="KW-1185">Reference proteome</keyword>
<dbReference type="Pfam" id="PF00486">
    <property type="entry name" value="Trans_reg_C"/>
    <property type="match status" value="1"/>
</dbReference>
<dbReference type="SUPFAM" id="SSF46894">
    <property type="entry name" value="C-terminal effector domain of the bipartite response regulators"/>
    <property type="match status" value="1"/>
</dbReference>
<dbReference type="InterPro" id="IPR036388">
    <property type="entry name" value="WH-like_DNA-bd_sf"/>
</dbReference>
<evidence type="ECO:0000313" key="6">
    <source>
        <dbReference type="Proteomes" id="UP001152651"/>
    </source>
</evidence>
<evidence type="ECO:0000259" key="4">
    <source>
        <dbReference type="PROSITE" id="PS51755"/>
    </source>
</evidence>
<dbReference type="EMBL" id="CALSBS010000032">
    <property type="protein sequence ID" value="CAH6661955.1"/>
    <property type="molecule type" value="Genomic_DNA"/>
</dbReference>
<dbReference type="Proteomes" id="UP001152651">
    <property type="component" value="Unassembled WGS sequence"/>
</dbReference>
<protein>
    <submittedName>
        <fullName evidence="5">DNA-binding winged helix-turn-helix (WHTH) protein</fullName>
    </submittedName>
</protein>
<dbReference type="Gene3D" id="1.10.10.10">
    <property type="entry name" value="Winged helix-like DNA-binding domain superfamily/Winged helix DNA-binding domain"/>
    <property type="match status" value="1"/>
</dbReference>
<evidence type="ECO:0000256" key="3">
    <source>
        <dbReference type="SAM" id="Phobius"/>
    </source>
</evidence>
<evidence type="ECO:0000313" key="5">
    <source>
        <dbReference type="EMBL" id="CAH6661955.1"/>
    </source>
</evidence>
<feature type="domain" description="OmpR/PhoB-type" evidence="4">
    <location>
        <begin position="1"/>
        <end position="105"/>
    </location>
</feature>
<sequence>MKYLLADAIIYDNEDGSLSLKGEESDEHQTLTSTANYIFGLLITHHGMVVDRETFLQEVWDERGLTGSNNSLNQYISILRKLLDNMAPGTTFIITVPKTGFMLNAEISVQPLSRESAPALPAPERAPRSRPTLAIWLTIATMIVAAICGSYLSQKQSPLVTGRYLLTQIDGCPVYTFTPIADVFQKQAVALTRQIKENSGLSCLENSVFYVHIQNTLFYGDRGRLVLSQCSRSSQNTSTCSTNYFYEW</sequence>
<organism evidence="5 6">
    <name type="scientific">Pseudocitrobacter vendiensis</name>
    <dbReference type="NCBI Taxonomy" id="2488306"/>
    <lineage>
        <taxon>Bacteria</taxon>
        <taxon>Pseudomonadati</taxon>
        <taxon>Pseudomonadota</taxon>
        <taxon>Gammaproteobacteria</taxon>
        <taxon>Enterobacterales</taxon>
        <taxon>Enterobacteriaceae</taxon>
        <taxon>Pseudocitrobacter</taxon>
    </lineage>
</organism>
<dbReference type="InterPro" id="IPR016032">
    <property type="entry name" value="Sig_transdc_resp-reg_C-effctor"/>
</dbReference>
<dbReference type="PROSITE" id="PS51755">
    <property type="entry name" value="OMPR_PHOB"/>
    <property type="match status" value="1"/>
</dbReference>
<dbReference type="GO" id="GO:0003677">
    <property type="term" value="F:DNA binding"/>
    <property type="evidence" value="ECO:0007669"/>
    <property type="project" value="UniProtKB-KW"/>
</dbReference>
<dbReference type="InterPro" id="IPR001867">
    <property type="entry name" value="OmpR/PhoB-type_DNA-bd"/>
</dbReference>
<proteinExistence type="predicted"/>
<name>A0ABN8TGK8_9ENTR</name>
<reference evidence="5" key="1">
    <citation type="submission" date="2022-05" db="EMBL/GenBank/DDBJ databases">
        <authorList>
            <person name="Blom J."/>
        </authorList>
    </citation>
    <scope>NUCLEOTIDE SEQUENCE</scope>
    <source>
        <strain evidence="5">Type strain: CPO20170097</strain>
    </source>
</reference>
<dbReference type="CDD" id="cd00383">
    <property type="entry name" value="trans_reg_C"/>
    <property type="match status" value="1"/>
</dbReference>
<evidence type="ECO:0000256" key="1">
    <source>
        <dbReference type="ARBA" id="ARBA00023125"/>
    </source>
</evidence>
<keyword evidence="3" id="KW-0472">Membrane</keyword>
<dbReference type="SMART" id="SM00862">
    <property type="entry name" value="Trans_reg_C"/>
    <property type="match status" value="1"/>
</dbReference>
<keyword evidence="1 2" id="KW-0238">DNA-binding</keyword>
<feature type="transmembrane region" description="Helical" evidence="3">
    <location>
        <begin position="133"/>
        <end position="152"/>
    </location>
</feature>
<accession>A0ABN8TGK8</accession>
<keyword evidence="3" id="KW-1133">Transmembrane helix</keyword>
<keyword evidence="3" id="KW-0812">Transmembrane</keyword>
<feature type="DNA-binding region" description="OmpR/PhoB-type" evidence="2">
    <location>
        <begin position="1"/>
        <end position="105"/>
    </location>
</feature>
<comment type="caution">
    <text evidence="5">The sequence shown here is derived from an EMBL/GenBank/DDBJ whole genome shotgun (WGS) entry which is preliminary data.</text>
</comment>
<dbReference type="RefSeq" id="WP_253899123.1">
    <property type="nucleotide sequence ID" value="NZ_CALSBS010000032.1"/>
</dbReference>
<gene>
    <name evidence="5" type="ORF">FBBNIHIM_22880</name>
</gene>